<keyword evidence="10" id="KW-1185">Reference proteome</keyword>
<keyword evidence="5 7" id="KW-1133">Transmembrane helix</keyword>
<evidence type="ECO:0000256" key="1">
    <source>
        <dbReference type="ARBA" id="ARBA00004141"/>
    </source>
</evidence>
<feature type="domain" description="Cation/H+ exchanger transmembrane" evidence="8">
    <location>
        <begin position="19"/>
        <end position="378"/>
    </location>
</feature>
<comment type="subcellular location">
    <subcellularLocation>
        <location evidence="1">Membrane</location>
        <topology evidence="1">Multi-pass membrane protein</topology>
    </subcellularLocation>
</comment>
<proteinExistence type="inferred from homology"/>
<evidence type="ECO:0000256" key="5">
    <source>
        <dbReference type="ARBA" id="ARBA00022989"/>
    </source>
</evidence>
<reference evidence="9 10" key="1">
    <citation type="submission" date="2024-02" db="EMBL/GenBank/DDBJ databases">
        <title>Roseovarius strain W115 nov., isolated from a marine algae.</title>
        <authorList>
            <person name="Lee M.W."/>
            <person name="Lee J.K."/>
            <person name="Kim J.M."/>
            <person name="Choi D.G."/>
            <person name="Baek J.H."/>
            <person name="Bayburt H."/>
            <person name="Jung J.J."/>
            <person name="Han D.M."/>
            <person name="Jeon C.O."/>
        </authorList>
    </citation>
    <scope>NUCLEOTIDE SEQUENCE [LARGE SCALE GENOMIC DNA]</scope>
    <source>
        <strain evidence="9 10">W115</strain>
    </source>
</reference>
<protein>
    <submittedName>
        <fullName evidence="9">Cation:proton antiporter</fullName>
    </submittedName>
</protein>
<evidence type="ECO:0000313" key="10">
    <source>
        <dbReference type="Proteomes" id="UP001281305"/>
    </source>
</evidence>
<feature type="transmembrane region" description="Helical" evidence="7">
    <location>
        <begin position="299"/>
        <end position="318"/>
    </location>
</feature>
<accession>A0ABZ2TEM8</accession>
<feature type="transmembrane region" description="Helical" evidence="7">
    <location>
        <begin position="363"/>
        <end position="382"/>
    </location>
</feature>
<keyword evidence="4 7" id="KW-0812">Transmembrane</keyword>
<evidence type="ECO:0000313" key="9">
    <source>
        <dbReference type="EMBL" id="WYK18185.1"/>
    </source>
</evidence>
<feature type="transmembrane region" description="Helical" evidence="7">
    <location>
        <begin position="36"/>
        <end position="54"/>
    </location>
</feature>
<dbReference type="InterPro" id="IPR038770">
    <property type="entry name" value="Na+/solute_symporter_sf"/>
</dbReference>
<feature type="transmembrane region" description="Helical" evidence="7">
    <location>
        <begin position="222"/>
        <end position="240"/>
    </location>
</feature>
<feature type="transmembrane region" description="Helical" evidence="7">
    <location>
        <begin position="14"/>
        <end position="31"/>
    </location>
</feature>
<keyword evidence="3" id="KW-0813">Transport</keyword>
<gene>
    <name evidence="9" type="ORF">RZS32_017690</name>
</gene>
<dbReference type="RefSeq" id="WP_317054868.1">
    <property type="nucleotide sequence ID" value="NZ_CP146606.1"/>
</dbReference>
<evidence type="ECO:0000256" key="3">
    <source>
        <dbReference type="ARBA" id="ARBA00022448"/>
    </source>
</evidence>
<evidence type="ECO:0000256" key="2">
    <source>
        <dbReference type="ARBA" id="ARBA00005551"/>
    </source>
</evidence>
<evidence type="ECO:0000256" key="6">
    <source>
        <dbReference type="ARBA" id="ARBA00023136"/>
    </source>
</evidence>
<dbReference type="InterPro" id="IPR006153">
    <property type="entry name" value="Cation/H_exchanger_TM"/>
</dbReference>
<feature type="transmembrane region" description="Helical" evidence="7">
    <location>
        <begin position="121"/>
        <end position="140"/>
    </location>
</feature>
<comment type="similarity">
    <text evidence="2">Belongs to the monovalent cation:proton antiporter 2 (CPA2) transporter (TC 2.A.37) family.</text>
</comment>
<feature type="transmembrane region" description="Helical" evidence="7">
    <location>
        <begin position="330"/>
        <end position="351"/>
    </location>
</feature>
<feature type="transmembrane region" description="Helical" evidence="7">
    <location>
        <begin position="275"/>
        <end position="293"/>
    </location>
</feature>
<keyword evidence="6 7" id="KW-0472">Membrane</keyword>
<feature type="transmembrane region" description="Helical" evidence="7">
    <location>
        <begin position="60"/>
        <end position="79"/>
    </location>
</feature>
<feature type="transmembrane region" description="Helical" evidence="7">
    <location>
        <begin position="152"/>
        <end position="171"/>
    </location>
</feature>
<dbReference type="PANTHER" id="PTHR42751:SF3">
    <property type="entry name" value="SODIUM_GLUTAMATE SYMPORTER"/>
    <property type="match status" value="1"/>
</dbReference>
<evidence type="ECO:0000256" key="4">
    <source>
        <dbReference type="ARBA" id="ARBA00022692"/>
    </source>
</evidence>
<dbReference type="EMBL" id="CP146606">
    <property type="protein sequence ID" value="WYK18185.1"/>
    <property type="molecule type" value="Genomic_DNA"/>
</dbReference>
<dbReference type="Pfam" id="PF00999">
    <property type="entry name" value="Na_H_Exchanger"/>
    <property type="match status" value="1"/>
</dbReference>
<evidence type="ECO:0000256" key="7">
    <source>
        <dbReference type="SAM" id="Phobius"/>
    </source>
</evidence>
<organism evidence="9 10">
    <name type="scientific">Roseovarius rhodophyticola</name>
    <dbReference type="NCBI Taxonomy" id="3080827"/>
    <lineage>
        <taxon>Bacteria</taxon>
        <taxon>Pseudomonadati</taxon>
        <taxon>Pseudomonadota</taxon>
        <taxon>Alphaproteobacteria</taxon>
        <taxon>Rhodobacterales</taxon>
        <taxon>Roseobacteraceae</taxon>
        <taxon>Roseovarius</taxon>
    </lineage>
</organism>
<sequence length="448" mass="47731">MEFVGGHETNLEDIAAVCLIAAIAGLILVRIGQPPMVGYILAGLIFGPTGLGFIQSSDGIALLAELGVLLLLFLIGLELSIRAFVLVLRPALVVLAGQLAFSLGLTAVFGAILGWSIEQVLLLGFIVAVSSTAVAIKILEEIDELRTEIGRITVGVMIAQDIALVPMLVLVEALGEETIPAREIVLLITLAMALLAGLIWYLSRPGKFRVPWSDRLTGRPELIILAALAVCLTAATASGLFGLSPVYGAFLAGLILANSTLRAEIIEVTHPVQAILVFVFFLSVGLLIDLEFIVANWEIVVSFAAVVVVLKSFFNVGLIKLSGFSWETALPAGLAMAQIGEFSFILAAVGVKNGVLDDQTYKLALSIIAVTFVISPIWMNAVRRFDAVTSKHLTSLRDWLAESYSPELKELGKGREAVARSLEGLRDSVAGKVDPSTEEDVKSDKSES</sequence>
<name>A0ABZ2TEM8_9RHOB</name>
<feature type="transmembrane region" description="Helical" evidence="7">
    <location>
        <begin position="183"/>
        <end position="202"/>
    </location>
</feature>
<dbReference type="Gene3D" id="1.20.1530.20">
    <property type="match status" value="1"/>
</dbReference>
<feature type="transmembrane region" description="Helical" evidence="7">
    <location>
        <begin position="91"/>
        <end position="115"/>
    </location>
</feature>
<dbReference type="PANTHER" id="PTHR42751">
    <property type="entry name" value="SODIUM/HYDROGEN EXCHANGER FAMILY/TRKA DOMAIN PROTEIN"/>
    <property type="match status" value="1"/>
</dbReference>
<evidence type="ECO:0000259" key="8">
    <source>
        <dbReference type="Pfam" id="PF00999"/>
    </source>
</evidence>
<dbReference type="Proteomes" id="UP001281305">
    <property type="component" value="Chromosome"/>
</dbReference>